<keyword evidence="4 5" id="KW-0472">Membrane</keyword>
<evidence type="ECO:0000313" key="8">
    <source>
        <dbReference type="EMBL" id="KAG2879014.1"/>
    </source>
</evidence>
<evidence type="ECO:0000256" key="2">
    <source>
        <dbReference type="ARBA" id="ARBA00022692"/>
    </source>
</evidence>
<evidence type="ECO:0000313" key="10">
    <source>
        <dbReference type="EMBL" id="KAG2959357.1"/>
    </source>
</evidence>
<dbReference type="VEuPathDB" id="FungiDB:PC110_g22583"/>
<reference evidence="12" key="3">
    <citation type="submission" date="2021-01" db="EMBL/GenBank/DDBJ databases">
        <title>Phytophthora aleatoria, a newly-described species from Pinus radiata is distinct from Phytophthora cactorum isolates based on comparative genomics.</title>
        <authorList>
            <person name="Mcdougal R."/>
            <person name="Panda P."/>
            <person name="Williams N."/>
            <person name="Studholme D.J."/>
        </authorList>
    </citation>
    <scope>NUCLEOTIDE SEQUENCE</scope>
    <source>
        <strain evidence="12">NZFS 3830</strain>
    </source>
</reference>
<evidence type="ECO:0000313" key="14">
    <source>
        <dbReference type="Proteomes" id="UP000251314"/>
    </source>
</evidence>
<dbReference type="Proteomes" id="UP000774804">
    <property type="component" value="Unassembled WGS sequence"/>
</dbReference>
<dbReference type="AlphaFoldDB" id="A0A329R8P4"/>
<dbReference type="Proteomes" id="UP000251314">
    <property type="component" value="Unassembled WGS sequence"/>
</dbReference>
<dbReference type="EMBL" id="RCMV01002190">
    <property type="protein sequence ID" value="KAG3203965.1"/>
    <property type="molecule type" value="Genomic_DNA"/>
</dbReference>
<dbReference type="EMBL" id="JAENGZ010002378">
    <property type="protein sequence ID" value="KAG6943882.1"/>
    <property type="molecule type" value="Genomic_DNA"/>
</dbReference>
<evidence type="ECO:0000313" key="7">
    <source>
        <dbReference type="EMBL" id="KAG2817492.1"/>
    </source>
</evidence>
<sequence length="78" mass="8564">MPYLMIALMTALLAALMVALVAMLLAVLLAALLATLMASLYQHVMTTTGVLLQYKPALMLVILLSLMYIHKTRQNSFP</sequence>
<dbReference type="EMBL" id="RCMI01002058">
    <property type="protein sequence ID" value="KAG2879014.1"/>
    <property type="molecule type" value="Genomic_DNA"/>
</dbReference>
<comment type="subcellular location">
    <subcellularLocation>
        <location evidence="1">Membrane</location>
        <topology evidence="1">Multi-pass membrane protein</topology>
    </subcellularLocation>
</comment>
<evidence type="ECO:0000256" key="3">
    <source>
        <dbReference type="ARBA" id="ARBA00022989"/>
    </source>
</evidence>
<dbReference type="OrthoDB" id="127387at2759"/>
<reference evidence="7" key="2">
    <citation type="submission" date="2018-10" db="EMBL/GenBank/DDBJ databases">
        <title>Effector identification in a new, highly contiguous assembly of the strawberry crown rot pathogen Phytophthora cactorum.</title>
        <authorList>
            <person name="Armitage A.D."/>
            <person name="Nellist C.F."/>
            <person name="Bates H."/>
            <person name="Vickerstaff R.J."/>
            <person name="Harrison R.J."/>
        </authorList>
    </citation>
    <scope>NUCLEOTIDE SEQUENCE</scope>
    <source>
        <strain evidence="7">15-7</strain>
        <strain evidence="8">4032</strain>
        <strain evidence="9">4040</strain>
        <strain evidence="10">P415</strain>
        <strain evidence="11">P421</strain>
    </source>
</reference>
<dbReference type="GO" id="GO:0055085">
    <property type="term" value="P:transmembrane transport"/>
    <property type="evidence" value="ECO:0007669"/>
    <property type="project" value="InterPro"/>
</dbReference>
<dbReference type="EMBL" id="RCML01002019">
    <property type="protein sequence ID" value="KAG2959357.1"/>
    <property type="molecule type" value="Genomic_DNA"/>
</dbReference>
<keyword evidence="14" id="KW-1185">Reference proteome</keyword>
<dbReference type="Proteomes" id="UP000735874">
    <property type="component" value="Unassembled WGS sequence"/>
</dbReference>
<evidence type="ECO:0000313" key="12">
    <source>
        <dbReference type="EMBL" id="KAG6943882.1"/>
    </source>
</evidence>
<dbReference type="Proteomes" id="UP000760860">
    <property type="component" value="Unassembled WGS sequence"/>
</dbReference>
<evidence type="ECO:0000313" key="9">
    <source>
        <dbReference type="EMBL" id="KAG2885570.1"/>
    </source>
</evidence>
<name>A0A329R8P4_9STRA</name>
<evidence type="ECO:0000313" key="13">
    <source>
        <dbReference type="EMBL" id="RAW20974.1"/>
    </source>
</evidence>
<evidence type="ECO:0000313" key="11">
    <source>
        <dbReference type="EMBL" id="KAG3203965.1"/>
    </source>
</evidence>
<dbReference type="PROSITE" id="PS50928">
    <property type="entry name" value="ABC_TM1"/>
    <property type="match status" value="1"/>
</dbReference>
<evidence type="ECO:0000256" key="5">
    <source>
        <dbReference type="SAM" id="Phobius"/>
    </source>
</evidence>
<keyword evidence="2 5" id="KW-0812">Transmembrane</keyword>
<dbReference type="EMBL" id="RCMK01002022">
    <property type="protein sequence ID" value="KAG2885570.1"/>
    <property type="molecule type" value="Genomic_DNA"/>
</dbReference>
<dbReference type="Proteomes" id="UP000736787">
    <property type="component" value="Unassembled WGS sequence"/>
</dbReference>
<protein>
    <recommendedName>
        <fullName evidence="6">ABC transmembrane type-1 domain-containing protein</fullName>
    </recommendedName>
</protein>
<evidence type="ECO:0000256" key="4">
    <source>
        <dbReference type="ARBA" id="ARBA00023136"/>
    </source>
</evidence>
<feature type="domain" description="ABC transmembrane type-1" evidence="6">
    <location>
        <begin position="12"/>
        <end position="78"/>
    </location>
</feature>
<reference evidence="13 14" key="1">
    <citation type="submission" date="2018-01" db="EMBL/GenBank/DDBJ databases">
        <title>Draft genome of the strawberry crown rot pathogen Phytophthora cactorum.</title>
        <authorList>
            <person name="Armitage A.D."/>
            <person name="Lysoe E."/>
            <person name="Nellist C.F."/>
            <person name="Harrison R.J."/>
            <person name="Brurberg M.B."/>
        </authorList>
    </citation>
    <scope>NUCLEOTIDE SEQUENCE [LARGE SCALE GENOMIC DNA]</scope>
    <source>
        <strain evidence="13 14">10300</strain>
    </source>
</reference>
<dbReference type="Proteomes" id="UP000688947">
    <property type="component" value="Unassembled WGS sequence"/>
</dbReference>
<feature type="transmembrane region" description="Helical" evidence="5">
    <location>
        <begin position="50"/>
        <end position="69"/>
    </location>
</feature>
<evidence type="ECO:0000256" key="1">
    <source>
        <dbReference type="ARBA" id="ARBA00004141"/>
    </source>
</evidence>
<dbReference type="Proteomes" id="UP000697107">
    <property type="component" value="Unassembled WGS sequence"/>
</dbReference>
<keyword evidence="3 5" id="KW-1133">Transmembrane helix</keyword>
<gene>
    <name evidence="12" type="ORF">JG687_00018180</name>
    <name evidence="13" type="ORF">PC110_g22583</name>
    <name evidence="7" type="ORF">PC113_g22965</name>
    <name evidence="8" type="ORF">PC115_g22906</name>
    <name evidence="9" type="ORF">PC117_g25567</name>
    <name evidence="10" type="ORF">PC118_g23058</name>
    <name evidence="11" type="ORF">PC129_g22677</name>
</gene>
<dbReference type="EMBL" id="MJFZ01002176">
    <property type="protein sequence ID" value="RAW20974.1"/>
    <property type="molecule type" value="Genomic_DNA"/>
</dbReference>
<comment type="caution">
    <text evidence="13">The sequence shown here is derived from an EMBL/GenBank/DDBJ whole genome shotgun (WGS) entry which is preliminary data.</text>
</comment>
<evidence type="ECO:0000259" key="6">
    <source>
        <dbReference type="PROSITE" id="PS50928"/>
    </source>
</evidence>
<dbReference type="GO" id="GO:0016020">
    <property type="term" value="C:membrane"/>
    <property type="evidence" value="ECO:0007669"/>
    <property type="project" value="UniProtKB-SubCell"/>
</dbReference>
<dbReference type="EMBL" id="RCMG01001928">
    <property type="protein sequence ID" value="KAG2817492.1"/>
    <property type="molecule type" value="Genomic_DNA"/>
</dbReference>
<organism evidence="13 14">
    <name type="scientific">Phytophthora cactorum</name>
    <dbReference type="NCBI Taxonomy" id="29920"/>
    <lineage>
        <taxon>Eukaryota</taxon>
        <taxon>Sar</taxon>
        <taxon>Stramenopiles</taxon>
        <taxon>Oomycota</taxon>
        <taxon>Peronosporomycetes</taxon>
        <taxon>Peronosporales</taxon>
        <taxon>Peronosporaceae</taxon>
        <taxon>Phytophthora</taxon>
    </lineage>
</organism>
<proteinExistence type="predicted"/>
<accession>A0A329R8P4</accession>
<dbReference type="InterPro" id="IPR000515">
    <property type="entry name" value="MetI-like"/>
</dbReference>